<dbReference type="EMBL" id="BMDE01000007">
    <property type="protein sequence ID" value="GGH94883.1"/>
    <property type="molecule type" value="Genomic_DNA"/>
</dbReference>
<accession>A0ABQ2AP27</accession>
<dbReference type="Proteomes" id="UP000655550">
    <property type="component" value="Unassembled WGS sequence"/>
</dbReference>
<proteinExistence type="predicted"/>
<organism evidence="2 3">
    <name type="scientific">Pseudomonas fluvialis</name>
    <dbReference type="NCBI Taxonomy" id="1793966"/>
    <lineage>
        <taxon>Bacteria</taxon>
        <taxon>Pseudomonadati</taxon>
        <taxon>Pseudomonadota</taxon>
        <taxon>Gammaproteobacteria</taxon>
        <taxon>Pseudomonadales</taxon>
        <taxon>Pseudomonadaceae</taxon>
        <taxon>Pseudomonas</taxon>
    </lineage>
</organism>
<evidence type="ECO:0000256" key="1">
    <source>
        <dbReference type="SAM" id="MobiDB-lite"/>
    </source>
</evidence>
<feature type="region of interest" description="Disordered" evidence="1">
    <location>
        <begin position="65"/>
        <end position="86"/>
    </location>
</feature>
<comment type="caution">
    <text evidence="2">The sequence shown here is derived from an EMBL/GenBank/DDBJ whole genome shotgun (WGS) entry which is preliminary data.</text>
</comment>
<reference evidence="3" key="1">
    <citation type="journal article" date="2019" name="Int. J. Syst. Evol. Microbiol.">
        <title>The Global Catalogue of Microorganisms (GCM) 10K type strain sequencing project: providing services to taxonomists for standard genome sequencing and annotation.</title>
        <authorList>
            <consortium name="The Broad Institute Genomics Platform"/>
            <consortium name="The Broad Institute Genome Sequencing Center for Infectious Disease"/>
            <person name="Wu L."/>
            <person name="Ma J."/>
        </authorList>
    </citation>
    <scope>NUCLEOTIDE SEQUENCE [LARGE SCALE GENOMIC DNA]</scope>
    <source>
        <strain evidence="3">CCM 8778</strain>
    </source>
</reference>
<keyword evidence="3" id="KW-1185">Reference proteome</keyword>
<gene>
    <name evidence="2" type="ORF">GCM10007363_22850</name>
</gene>
<protein>
    <submittedName>
        <fullName evidence="2">Uncharacterized protein</fullName>
    </submittedName>
</protein>
<evidence type="ECO:0000313" key="2">
    <source>
        <dbReference type="EMBL" id="GGH94883.1"/>
    </source>
</evidence>
<evidence type="ECO:0000313" key="3">
    <source>
        <dbReference type="Proteomes" id="UP000655550"/>
    </source>
</evidence>
<name>A0ABQ2AP27_9PSED</name>
<sequence>MCRSVSGLKQELCRYLKMLLKQLVTLFIERFDKTPKRVQGGLGARWRARDGRLLHVGAGARLSVQQGNQQQQVAEQRQQGNALPEA</sequence>